<protein>
    <submittedName>
        <fullName evidence="2">Uncharacterized protein</fullName>
    </submittedName>
</protein>
<accession>A0A1X7SQD0</accession>
<reference evidence="2" key="1">
    <citation type="submission" date="2017-05" db="UniProtKB">
        <authorList>
            <consortium name="EnsemblMetazoa"/>
        </authorList>
    </citation>
    <scope>IDENTIFICATION</scope>
</reference>
<evidence type="ECO:0000313" key="2">
    <source>
        <dbReference type="EnsemblMetazoa" id="Aqu2.1.04293_001"/>
    </source>
</evidence>
<feature type="compositionally biased region" description="Basic and acidic residues" evidence="1">
    <location>
        <begin position="140"/>
        <end position="149"/>
    </location>
</feature>
<sequence>PSLETLLPNYRDLTGANAELYNPAFTYKNTRSITTGPSFTSAASNITQLDKDRATRQAAQWMDLSTTSENIAHAELLLLHWWAILTKMDSIRCWSISAHIRREAHEVLSGTTEAPSIVVIGCEDSAAKGTRPNISSARATETRTPRPSQ</sequence>
<organism evidence="2">
    <name type="scientific">Amphimedon queenslandica</name>
    <name type="common">Sponge</name>
    <dbReference type="NCBI Taxonomy" id="400682"/>
    <lineage>
        <taxon>Eukaryota</taxon>
        <taxon>Metazoa</taxon>
        <taxon>Porifera</taxon>
        <taxon>Demospongiae</taxon>
        <taxon>Heteroscleromorpha</taxon>
        <taxon>Haplosclerida</taxon>
        <taxon>Niphatidae</taxon>
        <taxon>Amphimedon</taxon>
    </lineage>
</organism>
<name>A0A1X7SQD0_AMPQE</name>
<dbReference type="OrthoDB" id="17212at2759"/>
<dbReference type="InParanoid" id="A0A1X7SQD0"/>
<dbReference type="AlphaFoldDB" id="A0A1X7SQD0"/>
<feature type="region of interest" description="Disordered" evidence="1">
    <location>
        <begin position="127"/>
        <end position="149"/>
    </location>
</feature>
<proteinExistence type="predicted"/>
<dbReference type="EnsemblMetazoa" id="Aqu2.1.04293_001">
    <property type="protein sequence ID" value="Aqu2.1.04293_001"/>
    <property type="gene ID" value="Aqu2.1.04293"/>
</dbReference>
<evidence type="ECO:0000256" key="1">
    <source>
        <dbReference type="SAM" id="MobiDB-lite"/>
    </source>
</evidence>